<feature type="region of interest" description="Disordered" evidence="1">
    <location>
        <begin position="29"/>
        <end position="50"/>
    </location>
</feature>
<dbReference type="EMBL" id="BONW01000021">
    <property type="protein sequence ID" value="GIG89427.1"/>
    <property type="molecule type" value="Genomic_DNA"/>
</dbReference>
<reference evidence="2 3" key="1">
    <citation type="submission" date="2021-01" db="EMBL/GenBank/DDBJ databases">
        <title>Whole genome shotgun sequence of Plantactinospora endophytica NBRC 110450.</title>
        <authorList>
            <person name="Komaki H."/>
            <person name="Tamura T."/>
        </authorList>
    </citation>
    <scope>NUCLEOTIDE SEQUENCE [LARGE SCALE GENOMIC DNA]</scope>
    <source>
        <strain evidence="2 3">NBRC 110450</strain>
    </source>
</reference>
<gene>
    <name evidence="2" type="ORF">Pen02_43630</name>
</gene>
<organism evidence="2 3">
    <name type="scientific">Plantactinospora endophytica</name>
    <dbReference type="NCBI Taxonomy" id="673535"/>
    <lineage>
        <taxon>Bacteria</taxon>
        <taxon>Bacillati</taxon>
        <taxon>Actinomycetota</taxon>
        <taxon>Actinomycetes</taxon>
        <taxon>Micromonosporales</taxon>
        <taxon>Micromonosporaceae</taxon>
        <taxon>Plantactinospora</taxon>
    </lineage>
</organism>
<evidence type="ECO:0000313" key="2">
    <source>
        <dbReference type="EMBL" id="GIG89427.1"/>
    </source>
</evidence>
<accession>A0ABQ4E3Z8</accession>
<protein>
    <submittedName>
        <fullName evidence="2">Uncharacterized protein</fullName>
    </submittedName>
</protein>
<name>A0ABQ4E3Z8_9ACTN</name>
<comment type="caution">
    <text evidence="2">The sequence shown here is derived from an EMBL/GenBank/DDBJ whole genome shotgun (WGS) entry which is preliminary data.</text>
</comment>
<proteinExistence type="predicted"/>
<keyword evidence="3" id="KW-1185">Reference proteome</keyword>
<dbReference type="Proteomes" id="UP000646749">
    <property type="component" value="Unassembled WGS sequence"/>
</dbReference>
<evidence type="ECO:0000256" key="1">
    <source>
        <dbReference type="SAM" id="MobiDB-lite"/>
    </source>
</evidence>
<feature type="compositionally biased region" description="Low complexity" evidence="1">
    <location>
        <begin position="41"/>
        <end position="50"/>
    </location>
</feature>
<evidence type="ECO:0000313" key="3">
    <source>
        <dbReference type="Proteomes" id="UP000646749"/>
    </source>
</evidence>
<sequence>MIRLSVTREYEVGLPAGGGENCSVMPATVRPDPLPAPPPVTLVTPDTPVT</sequence>